<dbReference type="EMBL" id="WVIE01000029">
    <property type="protein sequence ID" value="NDJ19375.1"/>
    <property type="molecule type" value="Genomic_DNA"/>
</dbReference>
<reference evidence="4" key="1">
    <citation type="submission" date="2019-12" db="EMBL/GenBank/DDBJ databases">
        <title>High-Quality draft genome sequences of three cyanobacteria isolated from the limestone walls of the Old Cathedral of Coimbra.</title>
        <authorList>
            <person name="Tiago I."/>
            <person name="Soares F."/>
            <person name="Portugal A."/>
        </authorList>
    </citation>
    <scope>NUCLEOTIDE SEQUENCE</scope>
    <source>
        <strain evidence="4">A</strain>
    </source>
</reference>
<comment type="caution">
    <text evidence="4">The sequence shown here is derived from an EMBL/GenBank/DDBJ whole genome shotgun (WGS) entry which is preliminary data.</text>
</comment>
<feature type="region of interest" description="Disordered" evidence="3">
    <location>
        <begin position="216"/>
        <end position="240"/>
    </location>
</feature>
<dbReference type="Pfam" id="PF11264">
    <property type="entry name" value="ThylakoidFormat"/>
    <property type="match status" value="1"/>
</dbReference>
<evidence type="ECO:0000256" key="3">
    <source>
        <dbReference type="SAM" id="MobiDB-lite"/>
    </source>
</evidence>
<dbReference type="Proteomes" id="UP000646053">
    <property type="component" value="Unassembled WGS sequence"/>
</dbReference>
<evidence type="ECO:0000256" key="2">
    <source>
        <dbReference type="HAMAP-Rule" id="MF_01843"/>
    </source>
</evidence>
<dbReference type="RefSeq" id="WP_162424903.1">
    <property type="nucleotide sequence ID" value="NZ_WVIE01000029.1"/>
</dbReference>
<name>A0A8J7Z4U0_9CYAN</name>
<dbReference type="PANTHER" id="PTHR34793:SF1">
    <property type="entry name" value="PROTEIN THYLAKOID FORMATION 1, CHLOROPLASTIC"/>
    <property type="match status" value="1"/>
</dbReference>
<dbReference type="AlphaFoldDB" id="A0A8J7Z4U0"/>
<dbReference type="GO" id="GO:0010207">
    <property type="term" value="P:photosystem II assembly"/>
    <property type="evidence" value="ECO:0007669"/>
    <property type="project" value="InterPro"/>
</dbReference>
<keyword evidence="5" id="KW-1185">Reference proteome</keyword>
<evidence type="ECO:0000313" key="4">
    <source>
        <dbReference type="EMBL" id="NDJ19375.1"/>
    </source>
</evidence>
<feature type="compositionally biased region" description="Basic and acidic residues" evidence="3">
    <location>
        <begin position="230"/>
        <end position="240"/>
    </location>
</feature>
<comment type="function">
    <text evidence="2">May be involved in photosynthetic membrane biogenesis.</text>
</comment>
<dbReference type="HAMAP" id="MF_01843">
    <property type="entry name" value="Thf1"/>
    <property type="match status" value="1"/>
</dbReference>
<proteinExistence type="inferred from homology"/>
<gene>
    <name evidence="2" type="primary">thf1</name>
    <name evidence="4" type="ORF">GS601_19115</name>
</gene>
<dbReference type="NCBIfam" id="TIGR03060">
    <property type="entry name" value="PS_II_psb29"/>
    <property type="match status" value="1"/>
</dbReference>
<organism evidence="4 5">
    <name type="scientific">Myxacorys almedinensis A</name>
    <dbReference type="NCBI Taxonomy" id="2690445"/>
    <lineage>
        <taxon>Bacteria</taxon>
        <taxon>Bacillati</taxon>
        <taxon>Cyanobacteriota</taxon>
        <taxon>Cyanophyceae</taxon>
        <taxon>Leptolyngbyales</taxon>
        <taxon>Leptolyngbyaceae</taxon>
        <taxon>Myxacorys</taxon>
        <taxon>Myxacorys almedinensis</taxon>
    </lineage>
</organism>
<evidence type="ECO:0000256" key="1">
    <source>
        <dbReference type="ARBA" id="ARBA00023054"/>
    </source>
</evidence>
<evidence type="ECO:0000313" key="5">
    <source>
        <dbReference type="Proteomes" id="UP000646053"/>
    </source>
</evidence>
<comment type="similarity">
    <text evidence="2">Belongs to the THF1 family.</text>
</comment>
<dbReference type="InterPro" id="IPR017499">
    <property type="entry name" value="Thf1"/>
</dbReference>
<sequence>MNTVRTVSDTKRAFYNLHTRPVNSIYRRVVEELMVEMHLLAVNVDFRYDPIYALGVVTSYDRFMQGYRPDQDKPSIFNALCRSIESDPETYLRDAQQLLSVASRWSWDTVLLPEKSESVSELAPFRQALQDIAGRPKFKYSRLFAIGLFTVLETADADLVKDESQRVAALNQICQALNLPDDKVQKDLELYRSNLEKMVQVQAMMADVLVSDRKKREERAQAKAAGENSEVPKDEAASGS</sequence>
<dbReference type="GO" id="GO:0030096">
    <property type="term" value="C:plasma membrane-derived thylakoid photosystem II"/>
    <property type="evidence" value="ECO:0007669"/>
    <property type="project" value="TreeGrafter"/>
</dbReference>
<keyword evidence="1 2" id="KW-0175">Coiled coil</keyword>
<dbReference type="PANTHER" id="PTHR34793">
    <property type="entry name" value="PROTEIN THYLAKOID FORMATION 1, CHLOROPLASTIC"/>
    <property type="match status" value="1"/>
</dbReference>
<protein>
    <recommendedName>
        <fullName evidence="2">Protein Thf1</fullName>
    </recommendedName>
</protein>
<accession>A0A8J7Z4U0</accession>